<dbReference type="AlphaFoldDB" id="A0AA86QNQ8"/>
<gene>
    <name evidence="2" type="ORF">HINF_LOCUS42790</name>
    <name evidence="3" type="ORF">HINF_LOCUS62715</name>
</gene>
<accession>A0AA86QNQ8</accession>
<sequence length="102" mass="11630">MIQMTKKHRNQKTKPKDVLLIYDYDQMMIKSLNISYFGHLLNLFFKQNHITTKVTPKVSKTSSKGVLRVATAAFLAFPEPQKTSSSRSAFHSEVRIQEAGAE</sequence>
<evidence type="ECO:0000313" key="3">
    <source>
        <dbReference type="EMBL" id="CAL6085506.1"/>
    </source>
</evidence>
<comment type="caution">
    <text evidence="2">The sequence shown here is derived from an EMBL/GenBank/DDBJ whole genome shotgun (WGS) entry which is preliminary data.</text>
</comment>
<name>A0AA86QNQ8_9EUKA</name>
<proteinExistence type="predicted"/>
<evidence type="ECO:0000313" key="2">
    <source>
        <dbReference type="EMBL" id="CAI9955145.1"/>
    </source>
</evidence>
<protein>
    <submittedName>
        <fullName evidence="3">Hypothetical_protein</fullName>
    </submittedName>
</protein>
<reference evidence="2" key="1">
    <citation type="submission" date="2023-06" db="EMBL/GenBank/DDBJ databases">
        <authorList>
            <person name="Kurt Z."/>
        </authorList>
    </citation>
    <scope>NUCLEOTIDE SEQUENCE</scope>
</reference>
<evidence type="ECO:0000256" key="1">
    <source>
        <dbReference type="SAM" id="MobiDB-lite"/>
    </source>
</evidence>
<feature type="region of interest" description="Disordered" evidence="1">
    <location>
        <begin position="81"/>
        <end position="102"/>
    </location>
</feature>
<keyword evidence="4" id="KW-1185">Reference proteome</keyword>
<dbReference type="EMBL" id="CATOUU010000856">
    <property type="protein sequence ID" value="CAI9955145.1"/>
    <property type="molecule type" value="Genomic_DNA"/>
</dbReference>
<organism evidence="2">
    <name type="scientific">Hexamita inflata</name>
    <dbReference type="NCBI Taxonomy" id="28002"/>
    <lineage>
        <taxon>Eukaryota</taxon>
        <taxon>Metamonada</taxon>
        <taxon>Diplomonadida</taxon>
        <taxon>Hexamitidae</taxon>
        <taxon>Hexamitinae</taxon>
        <taxon>Hexamita</taxon>
    </lineage>
</organism>
<dbReference type="Proteomes" id="UP001642409">
    <property type="component" value="Unassembled WGS sequence"/>
</dbReference>
<evidence type="ECO:0000313" key="4">
    <source>
        <dbReference type="Proteomes" id="UP001642409"/>
    </source>
</evidence>
<dbReference type="EMBL" id="CAXDID020000386">
    <property type="protein sequence ID" value="CAL6085506.1"/>
    <property type="molecule type" value="Genomic_DNA"/>
</dbReference>
<reference evidence="3 4" key="2">
    <citation type="submission" date="2024-07" db="EMBL/GenBank/DDBJ databases">
        <authorList>
            <person name="Akdeniz Z."/>
        </authorList>
    </citation>
    <scope>NUCLEOTIDE SEQUENCE [LARGE SCALE GENOMIC DNA]</scope>
</reference>